<comment type="caution">
    <text evidence="5">The sequence shown here is derived from an EMBL/GenBank/DDBJ whole genome shotgun (WGS) entry which is preliminary data.</text>
</comment>
<dbReference type="Gene3D" id="3.30.428.10">
    <property type="entry name" value="HIT-like"/>
    <property type="match status" value="1"/>
</dbReference>
<dbReference type="GO" id="GO:0000398">
    <property type="term" value="P:mRNA splicing, via spliceosome"/>
    <property type="evidence" value="ECO:0007669"/>
    <property type="project" value="TreeGrafter"/>
</dbReference>
<dbReference type="PANTHER" id="PTHR12072:SF4">
    <property type="entry name" value="CWF19-LIKE PROTEIN 1"/>
    <property type="match status" value="1"/>
</dbReference>
<dbReference type="GO" id="GO:0071014">
    <property type="term" value="C:post-mRNA release spliceosomal complex"/>
    <property type="evidence" value="ECO:0007669"/>
    <property type="project" value="TreeGrafter"/>
</dbReference>
<dbReference type="AlphaFoldDB" id="A0A4U5PC61"/>
<reference evidence="5 6" key="2">
    <citation type="journal article" date="2019" name="G3 (Bethesda)">
        <title>Hybrid Assembly of the Genome of the Entomopathogenic Nematode Steinernema carpocapsae Identifies the X-Chromosome.</title>
        <authorList>
            <person name="Serra L."/>
            <person name="Macchietto M."/>
            <person name="Macias-Munoz A."/>
            <person name="McGill C.J."/>
            <person name="Rodriguez I.M."/>
            <person name="Rodriguez B."/>
            <person name="Murad R."/>
            <person name="Mortazavi A."/>
        </authorList>
    </citation>
    <scope>NUCLEOTIDE SEQUENCE [LARGE SCALE GENOMIC DNA]</scope>
    <source>
        <strain evidence="5 6">ALL</strain>
    </source>
</reference>
<dbReference type="InterPro" id="IPR006767">
    <property type="entry name" value="Cwf19-like_C_dom-2"/>
</dbReference>
<dbReference type="PANTHER" id="PTHR12072">
    <property type="entry name" value="CWF19, CELL CYCLE CONTROL PROTEIN"/>
    <property type="match status" value="1"/>
</dbReference>
<dbReference type="GO" id="GO:0061632">
    <property type="term" value="F:RNA lariat debranching enzyme activator activity"/>
    <property type="evidence" value="ECO:0007669"/>
    <property type="project" value="TreeGrafter"/>
</dbReference>
<dbReference type="STRING" id="34508.A0A4U5PC61"/>
<organism evidence="5 6">
    <name type="scientific">Steinernema carpocapsae</name>
    <name type="common">Entomopathogenic nematode</name>
    <dbReference type="NCBI Taxonomy" id="34508"/>
    <lineage>
        <taxon>Eukaryota</taxon>
        <taxon>Metazoa</taxon>
        <taxon>Ecdysozoa</taxon>
        <taxon>Nematoda</taxon>
        <taxon>Chromadorea</taxon>
        <taxon>Rhabditida</taxon>
        <taxon>Tylenchina</taxon>
        <taxon>Panagrolaimomorpha</taxon>
        <taxon>Strongyloidoidea</taxon>
        <taxon>Steinernematidae</taxon>
        <taxon>Steinernema</taxon>
    </lineage>
</organism>
<keyword evidence="6" id="KW-1185">Reference proteome</keyword>
<dbReference type="SUPFAM" id="SSF54197">
    <property type="entry name" value="HIT-like"/>
    <property type="match status" value="1"/>
</dbReference>
<feature type="compositionally biased region" description="Basic and acidic residues" evidence="2">
    <location>
        <begin position="306"/>
        <end position="316"/>
    </location>
</feature>
<feature type="domain" description="Cwf19-like C-terminal" evidence="4">
    <location>
        <begin position="315"/>
        <end position="428"/>
    </location>
</feature>
<accession>A0A4U5PC61</accession>
<dbReference type="OrthoDB" id="444325at2759"/>
<dbReference type="CDD" id="cd07380">
    <property type="entry name" value="MPP_CWF19_N"/>
    <property type="match status" value="1"/>
</dbReference>
<dbReference type="Proteomes" id="UP000298663">
    <property type="component" value="Unassembled WGS sequence"/>
</dbReference>
<evidence type="ECO:0000256" key="2">
    <source>
        <dbReference type="SAM" id="MobiDB-lite"/>
    </source>
</evidence>
<protein>
    <recommendedName>
        <fullName evidence="7">Cwf19-like C-terminal domain-containing protein</fullName>
    </recommendedName>
</protein>
<dbReference type="InterPro" id="IPR036265">
    <property type="entry name" value="HIT-like_sf"/>
</dbReference>
<feature type="region of interest" description="Disordered" evidence="2">
    <location>
        <begin position="289"/>
        <end position="316"/>
    </location>
</feature>
<sequence length="535" mass="59937">MSQVKILACGDVNGRFDLLLKRISNVNSANGPFEFVICVGEFFGPDAKENDKIISGEIQFPVPLYILGPCCPSTCRCYPDQPSEFTSNVTYLGKSGTLTTACGLSIAYLSGIPAKSANGSCNAFEFNSEAVDNLTGPASVSSSYVGVDILMTSVWPSHVARHSANQPVTPVPGNEEISRLATVLKPRYHFAGMGVHYEREPYRNHEVLQGAAQHVTRFVSLATVGNKQKQKWMYALSTQPLKGMTRDQLVAQPPLTSEFPYKDILLKAYERKQQDTAKKGGAQFFYDMDAPMTEEEEQERNRKRRYSGERGPVEKKTSSQPCWFCLSNVEAEKFLIVSVGTHCYLAMPKGPLAEDHLMVLPIGHIQSMVAASEEVREEVEKYRDALTLFYDARGKSLVMFERNFKTGHSQIQMIGVPKDSLRSLRSSFLNGAQAKGFELSILDKEQQVWDVVNEGCPYFSVDLPDGTRLFTRHMKNFPIHFGREVLTGPQLLDCEEKIDWRECEMPKEEQAALVKKLSKEFKKFDFSTDSDDDSD</sequence>
<dbReference type="InterPro" id="IPR006768">
    <property type="entry name" value="Cwf19-like_C_dom-1"/>
</dbReference>
<proteinExistence type="inferred from homology"/>
<gene>
    <name evidence="5" type="ORF">L596_008292</name>
</gene>
<reference evidence="5 6" key="1">
    <citation type="journal article" date="2015" name="Genome Biol.">
        <title>Comparative genomics of Steinernema reveals deeply conserved gene regulatory networks.</title>
        <authorList>
            <person name="Dillman A.R."/>
            <person name="Macchietto M."/>
            <person name="Porter C.F."/>
            <person name="Rogers A."/>
            <person name="Williams B."/>
            <person name="Antoshechkin I."/>
            <person name="Lee M.M."/>
            <person name="Goodwin Z."/>
            <person name="Lu X."/>
            <person name="Lewis E.E."/>
            <person name="Goodrich-Blair H."/>
            <person name="Stock S.P."/>
            <person name="Adams B.J."/>
            <person name="Sternberg P.W."/>
            <person name="Mortazavi A."/>
        </authorList>
    </citation>
    <scope>NUCLEOTIDE SEQUENCE [LARGE SCALE GENOMIC DNA]</scope>
    <source>
        <strain evidence="5 6">ALL</strain>
    </source>
</reference>
<evidence type="ECO:0000259" key="3">
    <source>
        <dbReference type="Pfam" id="PF04676"/>
    </source>
</evidence>
<dbReference type="EMBL" id="AZBU02000002">
    <property type="protein sequence ID" value="TKR93928.1"/>
    <property type="molecule type" value="Genomic_DNA"/>
</dbReference>
<evidence type="ECO:0000259" key="4">
    <source>
        <dbReference type="Pfam" id="PF04677"/>
    </source>
</evidence>
<comment type="similarity">
    <text evidence="1">Belongs to the CWF19 family.</text>
</comment>
<evidence type="ECO:0000313" key="5">
    <source>
        <dbReference type="EMBL" id="TKR93928.1"/>
    </source>
</evidence>
<evidence type="ECO:0000256" key="1">
    <source>
        <dbReference type="ARBA" id="ARBA00006795"/>
    </source>
</evidence>
<feature type="domain" description="Cwf19-like protein C-terminal" evidence="3">
    <location>
        <begin position="444"/>
        <end position="526"/>
    </location>
</feature>
<evidence type="ECO:0000313" key="6">
    <source>
        <dbReference type="Proteomes" id="UP000298663"/>
    </source>
</evidence>
<dbReference type="Pfam" id="PF04676">
    <property type="entry name" value="CwfJ_C_2"/>
    <property type="match status" value="1"/>
</dbReference>
<dbReference type="Pfam" id="PF04677">
    <property type="entry name" value="CwfJ_C_1"/>
    <property type="match status" value="1"/>
</dbReference>
<name>A0A4U5PC61_STECR</name>
<dbReference type="InterPro" id="IPR040194">
    <property type="entry name" value="Cwf19-like"/>
</dbReference>
<evidence type="ECO:0008006" key="7">
    <source>
        <dbReference type="Google" id="ProtNLM"/>
    </source>
</evidence>